<accession>A0ABV0C7L0</accession>
<evidence type="ECO:0000256" key="1">
    <source>
        <dbReference type="ARBA" id="ARBA00004127"/>
    </source>
</evidence>
<dbReference type="Proteomes" id="UP001400166">
    <property type="component" value="Unassembled WGS sequence"/>
</dbReference>
<evidence type="ECO:0000256" key="2">
    <source>
        <dbReference type="ARBA" id="ARBA00022692"/>
    </source>
</evidence>
<feature type="transmembrane region" description="Helical" evidence="5">
    <location>
        <begin position="12"/>
        <end position="29"/>
    </location>
</feature>
<evidence type="ECO:0000256" key="5">
    <source>
        <dbReference type="SAM" id="Phobius"/>
    </source>
</evidence>
<dbReference type="GO" id="GO:0032259">
    <property type="term" value="P:methylation"/>
    <property type="evidence" value="ECO:0007669"/>
    <property type="project" value="UniProtKB-KW"/>
</dbReference>
<evidence type="ECO:0000313" key="7">
    <source>
        <dbReference type="Proteomes" id="UP001400166"/>
    </source>
</evidence>
<dbReference type="PANTHER" id="PTHR12714">
    <property type="entry name" value="PROTEIN-S ISOPRENYLCYSTEINE O-METHYLTRANSFERASE"/>
    <property type="match status" value="1"/>
</dbReference>
<keyword evidence="6" id="KW-0808">Transferase</keyword>
<comment type="subcellular location">
    <subcellularLocation>
        <location evidence="1">Endomembrane system</location>
        <topology evidence="1">Multi-pass membrane protein</topology>
    </subcellularLocation>
</comment>
<dbReference type="PANTHER" id="PTHR12714:SF24">
    <property type="entry name" value="SLR1182 PROTEIN"/>
    <property type="match status" value="1"/>
</dbReference>
<dbReference type="EC" id="2.1.1.100" evidence="6"/>
<evidence type="ECO:0000313" key="6">
    <source>
        <dbReference type="EMBL" id="MEN5389967.1"/>
    </source>
</evidence>
<dbReference type="Pfam" id="PF04191">
    <property type="entry name" value="PEMT"/>
    <property type="match status" value="1"/>
</dbReference>
<dbReference type="GO" id="GO:0004671">
    <property type="term" value="F:protein C-terminal S-isoprenylcysteine carboxyl O-methyltransferase activity"/>
    <property type="evidence" value="ECO:0007669"/>
    <property type="project" value="UniProtKB-EC"/>
</dbReference>
<organism evidence="6 7">
    <name type="scientific">Stenotrophomonas hibiscicola</name>
    <dbReference type="NCBI Taxonomy" id="86189"/>
    <lineage>
        <taxon>Bacteria</taxon>
        <taxon>Pseudomonadati</taxon>
        <taxon>Pseudomonadota</taxon>
        <taxon>Gammaproteobacteria</taxon>
        <taxon>Lysobacterales</taxon>
        <taxon>Lysobacteraceae</taxon>
        <taxon>Stenotrophomonas</taxon>
        <taxon>Stenotrophomonas maltophilia group</taxon>
    </lineage>
</organism>
<feature type="transmembrane region" description="Helical" evidence="5">
    <location>
        <begin position="35"/>
        <end position="54"/>
    </location>
</feature>
<dbReference type="EC" id="2.1.1.334" evidence="6"/>
<dbReference type="InterPro" id="IPR007318">
    <property type="entry name" value="Phopholipid_MeTrfase"/>
</dbReference>
<keyword evidence="6" id="KW-0489">Methyltransferase</keyword>
<dbReference type="EMBL" id="JBDJOF010000014">
    <property type="protein sequence ID" value="MEN5389967.1"/>
    <property type="molecule type" value="Genomic_DNA"/>
</dbReference>
<reference evidence="6 7" key="1">
    <citation type="submission" date="2024-04" db="EMBL/GenBank/DDBJ databases">
        <title>WGS of bacteria from Torrens River.</title>
        <authorList>
            <person name="Wyrsch E.R."/>
            <person name="Drigo B."/>
        </authorList>
    </citation>
    <scope>NUCLEOTIDE SEQUENCE [LARGE SCALE GENOMIC DNA]</scope>
    <source>
        <strain evidence="6 7">TWI153</strain>
    </source>
</reference>
<keyword evidence="7" id="KW-1185">Reference proteome</keyword>
<protein>
    <submittedName>
        <fullName evidence="6">Isoprenylcysteine carboxylmethyltransferase family protein</fullName>
        <ecNumber evidence="6">2.1.1.100</ecNumber>
        <ecNumber evidence="6">2.1.1.334</ecNumber>
    </submittedName>
</protein>
<dbReference type="RefSeq" id="WP_346469654.1">
    <property type="nucleotide sequence ID" value="NZ_JBDJOF010000014.1"/>
</dbReference>
<name>A0ABV0C7L0_9GAMM</name>
<dbReference type="Gene3D" id="1.20.120.1630">
    <property type="match status" value="1"/>
</dbReference>
<keyword evidence="4 5" id="KW-0472">Membrane</keyword>
<proteinExistence type="predicted"/>
<comment type="caution">
    <text evidence="6">The sequence shown here is derived from an EMBL/GenBank/DDBJ whole genome shotgun (WGS) entry which is preliminary data.</text>
</comment>
<keyword evidence="2 5" id="KW-0812">Transmembrane</keyword>
<sequence length="153" mass="16940">MTWLETRVPPPVVMLLCAAVGYAACRLWPGSAFRAPVPALLAGLTMALGVVLNLPPKVSFRRAGTTVNPLRPSASSVLVTSGVYRRTRNPMYLGQALVLLGAMVYLQHLIALIVVPLFLAYITRLQILPEERALMARFPAAYAQYRRRVPRWL</sequence>
<gene>
    <name evidence="6" type="ORF">ABE587_09065</name>
</gene>
<evidence type="ECO:0000256" key="4">
    <source>
        <dbReference type="ARBA" id="ARBA00023136"/>
    </source>
</evidence>
<keyword evidence="3 5" id="KW-1133">Transmembrane helix</keyword>
<feature type="transmembrane region" description="Helical" evidence="5">
    <location>
        <begin position="96"/>
        <end position="122"/>
    </location>
</feature>
<evidence type="ECO:0000256" key="3">
    <source>
        <dbReference type="ARBA" id="ARBA00022989"/>
    </source>
</evidence>